<feature type="chain" id="PRO_5035228412" description="Secreted protein" evidence="1">
    <location>
        <begin position="22"/>
        <end position="106"/>
    </location>
</feature>
<dbReference type="AlphaFoldDB" id="A0A8I3WGC2"/>
<dbReference type="Proteomes" id="UP000008225">
    <property type="component" value="Chromosome 8"/>
</dbReference>
<organism evidence="2 3">
    <name type="scientific">Callithrix jacchus</name>
    <name type="common">White-tufted-ear marmoset</name>
    <name type="synonym">Simia Jacchus</name>
    <dbReference type="NCBI Taxonomy" id="9483"/>
    <lineage>
        <taxon>Eukaryota</taxon>
        <taxon>Metazoa</taxon>
        <taxon>Chordata</taxon>
        <taxon>Craniata</taxon>
        <taxon>Vertebrata</taxon>
        <taxon>Euteleostomi</taxon>
        <taxon>Mammalia</taxon>
        <taxon>Eutheria</taxon>
        <taxon>Euarchontoglires</taxon>
        <taxon>Primates</taxon>
        <taxon>Haplorrhini</taxon>
        <taxon>Platyrrhini</taxon>
        <taxon>Cebidae</taxon>
        <taxon>Callitrichinae</taxon>
        <taxon>Callithrix</taxon>
        <taxon>Callithrix</taxon>
    </lineage>
</organism>
<name>A0A8I3WGC2_CALJA</name>
<sequence>MLPRLALISWAQVIIPPQLLSSWDCSSTCYHTDLEWNRSVAQPGVQWCDFSSLQSLPTGLKQFSCLSLLSSWDYRHIPPYSADFCIFSRDRASPCWPGWSRTPDFR</sequence>
<evidence type="ECO:0000313" key="2">
    <source>
        <dbReference type="Ensembl" id="ENSCJAP00000089542.1"/>
    </source>
</evidence>
<evidence type="ECO:0000256" key="1">
    <source>
        <dbReference type="SAM" id="SignalP"/>
    </source>
</evidence>
<dbReference type="GeneTree" id="ENSGT00940000161627"/>
<keyword evidence="1" id="KW-0732">Signal</keyword>
<reference evidence="2" key="2">
    <citation type="submission" date="2025-08" db="UniProtKB">
        <authorList>
            <consortium name="Ensembl"/>
        </authorList>
    </citation>
    <scope>IDENTIFICATION</scope>
</reference>
<proteinExistence type="predicted"/>
<dbReference type="PANTHER" id="PTHR46254">
    <property type="entry name" value="PROTEIN GVQW1-RELATED"/>
    <property type="match status" value="1"/>
</dbReference>
<reference evidence="2" key="3">
    <citation type="submission" date="2025-09" db="UniProtKB">
        <authorList>
            <consortium name="Ensembl"/>
        </authorList>
    </citation>
    <scope>IDENTIFICATION</scope>
</reference>
<keyword evidence="3" id="KW-1185">Reference proteome</keyword>
<feature type="signal peptide" evidence="1">
    <location>
        <begin position="1"/>
        <end position="21"/>
    </location>
</feature>
<protein>
    <recommendedName>
        <fullName evidence="4">Secreted protein</fullName>
    </recommendedName>
</protein>
<evidence type="ECO:0000313" key="3">
    <source>
        <dbReference type="Proteomes" id="UP000008225"/>
    </source>
</evidence>
<accession>A0A8I3WGC2</accession>
<evidence type="ECO:0008006" key="4">
    <source>
        <dbReference type="Google" id="ProtNLM"/>
    </source>
</evidence>
<reference evidence="2 3" key="1">
    <citation type="submission" date="2009-03" db="EMBL/GenBank/DDBJ databases">
        <authorList>
            <person name="Warren W."/>
            <person name="Ye L."/>
            <person name="Minx P."/>
            <person name="Worley K."/>
            <person name="Gibbs R."/>
            <person name="Wilson R.K."/>
        </authorList>
    </citation>
    <scope>NUCLEOTIDE SEQUENCE [LARGE SCALE GENOMIC DNA]</scope>
</reference>
<dbReference type="Ensembl" id="ENSCJAT00000136055.1">
    <property type="protein sequence ID" value="ENSCJAP00000089542.1"/>
    <property type="gene ID" value="ENSCJAG00000080948.1"/>
</dbReference>